<evidence type="ECO:0000256" key="3">
    <source>
        <dbReference type="ARBA" id="ARBA00022679"/>
    </source>
</evidence>
<keyword evidence="3 9" id="KW-0808">Transferase</keyword>
<organism evidence="9 10">
    <name type="scientific">Dorea longicatena</name>
    <dbReference type="NCBI Taxonomy" id="88431"/>
    <lineage>
        <taxon>Bacteria</taxon>
        <taxon>Bacillati</taxon>
        <taxon>Bacillota</taxon>
        <taxon>Clostridia</taxon>
        <taxon>Lachnospirales</taxon>
        <taxon>Lachnospiraceae</taxon>
        <taxon>Dorea</taxon>
    </lineage>
</organism>
<evidence type="ECO:0000256" key="4">
    <source>
        <dbReference type="ARBA" id="ARBA00022692"/>
    </source>
</evidence>
<feature type="transmembrane region" description="Helical" evidence="7">
    <location>
        <begin position="65"/>
        <end position="83"/>
    </location>
</feature>
<evidence type="ECO:0000256" key="7">
    <source>
        <dbReference type="SAM" id="Phobius"/>
    </source>
</evidence>
<keyword evidence="5 7" id="KW-1133">Transmembrane helix</keyword>
<evidence type="ECO:0000313" key="10">
    <source>
        <dbReference type="Proteomes" id="UP000449249"/>
    </source>
</evidence>
<feature type="transmembrane region" description="Helical" evidence="7">
    <location>
        <begin position="12"/>
        <end position="29"/>
    </location>
</feature>
<evidence type="ECO:0000256" key="5">
    <source>
        <dbReference type="ARBA" id="ARBA00022989"/>
    </source>
</evidence>
<dbReference type="GO" id="GO:0016020">
    <property type="term" value="C:membrane"/>
    <property type="evidence" value="ECO:0007669"/>
    <property type="project" value="UniProtKB-SubCell"/>
</dbReference>
<gene>
    <name evidence="9" type="ORF">GT576_04175</name>
</gene>
<comment type="subcellular location">
    <subcellularLocation>
        <location evidence="1">Membrane</location>
        <topology evidence="1">Multi-pass membrane protein</topology>
    </subcellularLocation>
</comment>
<feature type="transmembrane region" description="Helical" evidence="7">
    <location>
        <begin position="95"/>
        <end position="114"/>
    </location>
</feature>
<dbReference type="InterPro" id="IPR017475">
    <property type="entry name" value="EPS_sugar_tfrase"/>
</dbReference>
<feature type="transmembrane region" description="Helical" evidence="7">
    <location>
        <begin position="246"/>
        <end position="267"/>
    </location>
</feature>
<feature type="domain" description="Bacterial sugar transferase" evidence="8">
    <location>
        <begin position="241"/>
        <end position="421"/>
    </location>
</feature>
<evidence type="ECO:0000256" key="2">
    <source>
        <dbReference type="ARBA" id="ARBA00006464"/>
    </source>
</evidence>
<evidence type="ECO:0000256" key="6">
    <source>
        <dbReference type="ARBA" id="ARBA00023136"/>
    </source>
</evidence>
<feature type="transmembrane region" description="Helical" evidence="7">
    <location>
        <begin position="35"/>
        <end position="53"/>
    </location>
</feature>
<sequence length="453" mass="51890">MGKYVMERLFKVFNIAGMAFIFVGGHTGYISGKDMLYQLLLFVIVYCFMARTYEAFETQTKKSMELIYSQGLALFLADAVTYLTGYVTKTSINDIWMMLLKLVAQTAFAAIYTLGSSQIMCHLYGKKEAAVLYGNSEMFEKMKDLRHMSDWIHVKMWIRVLEVTPQNLEQLKDVDLVILQEIDRVQKDQILRYCATNGIEVYLKPEMEDVLMCSMKSVSVNGTMLLQIGNKNERPVYELVKRMMDICISVVGLVLASPVMLITAGLIKAQDRGTVLYSQKRLTKDGKIFEIYKFRSMKMDAEKDGKARLAEKSDDRITTVGKWIRMTRIDELPQFINVLRGDMSIVGPRPERPELAEKYTEENPEFAMRLKVKAGITGFAQVYGRYNTPAIEKAQMDAYYIRKASVLMDLRLILATVKVLFMKESSEGVVTESKTENRAENKAYKMIKERETA</sequence>
<proteinExistence type="inferred from homology"/>
<comment type="caution">
    <text evidence="9">The sequence shown here is derived from an EMBL/GenBank/DDBJ whole genome shotgun (WGS) entry which is preliminary data.</text>
</comment>
<dbReference type="InterPro" id="IPR003362">
    <property type="entry name" value="Bact_transf"/>
</dbReference>
<dbReference type="AlphaFoldDB" id="A0A6N9JU89"/>
<dbReference type="RefSeq" id="WP_161170023.1">
    <property type="nucleotide sequence ID" value="NZ_JADNMG010000003.1"/>
</dbReference>
<name>A0A6N9JU89_9FIRM</name>
<evidence type="ECO:0000256" key="1">
    <source>
        <dbReference type="ARBA" id="ARBA00004141"/>
    </source>
</evidence>
<dbReference type="GO" id="GO:0016780">
    <property type="term" value="F:phosphotransferase activity, for other substituted phosphate groups"/>
    <property type="evidence" value="ECO:0007669"/>
    <property type="project" value="TreeGrafter"/>
</dbReference>
<evidence type="ECO:0000259" key="8">
    <source>
        <dbReference type="Pfam" id="PF02397"/>
    </source>
</evidence>
<dbReference type="EMBL" id="WWSH01000002">
    <property type="protein sequence ID" value="MZK09553.1"/>
    <property type="molecule type" value="Genomic_DNA"/>
</dbReference>
<dbReference type="PANTHER" id="PTHR30576:SF0">
    <property type="entry name" value="UNDECAPRENYL-PHOSPHATE N-ACETYLGALACTOSAMINYL 1-PHOSPHATE TRANSFERASE-RELATED"/>
    <property type="match status" value="1"/>
</dbReference>
<dbReference type="Pfam" id="PF02397">
    <property type="entry name" value="Bac_transf"/>
    <property type="match status" value="1"/>
</dbReference>
<reference evidence="9 10" key="1">
    <citation type="journal article" date="2019" name="Nat. Med.">
        <title>A library of human gut bacterial isolates paired with longitudinal multiomics data enables mechanistic microbiome research.</title>
        <authorList>
            <person name="Poyet M."/>
            <person name="Groussin M."/>
            <person name="Gibbons S.M."/>
            <person name="Avila-Pacheco J."/>
            <person name="Jiang X."/>
            <person name="Kearney S.M."/>
            <person name="Perrotta A.R."/>
            <person name="Berdy B."/>
            <person name="Zhao S."/>
            <person name="Lieberman T.D."/>
            <person name="Swanson P.K."/>
            <person name="Smith M."/>
            <person name="Roesemann S."/>
            <person name="Alexander J.E."/>
            <person name="Rich S.A."/>
            <person name="Livny J."/>
            <person name="Vlamakis H."/>
            <person name="Clish C."/>
            <person name="Bullock K."/>
            <person name="Deik A."/>
            <person name="Scott J."/>
            <person name="Pierce K.A."/>
            <person name="Xavier R.J."/>
            <person name="Alm E.J."/>
        </authorList>
    </citation>
    <scope>NUCLEOTIDE SEQUENCE [LARGE SCALE GENOMIC DNA]</scope>
    <source>
        <strain evidence="9 10">BIOML-A1</strain>
    </source>
</reference>
<accession>A0A6N9JU89</accession>
<evidence type="ECO:0000313" key="9">
    <source>
        <dbReference type="EMBL" id="MZK09553.1"/>
    </source>
</evidence>
<comment type="similarity">
    <text evidence="2">Belongs to the bacterial sugar transferase family.</text>
</comment>
<dbReference type="Proteomes" id="UP000449249">
    <property type="component" value="Unassembled WGS sequence"/>
</dbReference>
<dbReference type="NCBIfam" id="TIGR03025">
    <property type="entry name" value="EPS_sugtrans"/>
    <property type="match status" value="1"/>
</dbReference>
<keyword evidence="6 7" id="KW-0472">Membrane</keyword>
<dbReference type="PANTHER" id="PTHR30576">
    <property type="entry name" value="COLANIC BIOSYNTHESIS UDP-GLUCOSE LIPID CARRIER TRANSFERASE"/>
    <property type="match status" value="1"/>
</dbReference>
<keyword evidence="4 7" id="KW-0812">Transmembrane</keyword>
<protein>
    <submittedName>
        <fullName evidence="9">Exopolysaccharide biosynthesis polyprenyl glycosylphosphotransferase</fullName>
    </submittedName>
</protein>